<protein>
    <submittedName>
        <fullName evidence="1">Uncharacterized protein</fullName>
    </submittedName>
</protein>
<dbReference type="AlphaFoldDB" id="A0A182WNT5"/>
<evidence type="ECO:0000313" key="1">
    <source>
        <dbReference type="EnsemblMetazoa" id="AMIN014361-PA"/>
    </source>
</evidence>
<keyword evidence="2" id="KW-1185">Reference proteome</keyword>
<reference evidence="1" key="2">
    <citation type="submission" date="2020-05" db="UniProtKB">
        <authorList>
            <consortium name="EnsemblMetazoa"/>
        </authorList>
    </citation>
    <scope>IDENTIFICATION</scope>
    <source>
        <strain evidence="1">MINIMUS1</strain>
    </source>
</reference>
<dbReference type="VEuPathDB" id="VectorBase:AMIN014361"/>
<sequence length="24" mass="2831">MFSSKYLPLQCNNCLIDKHNFVCL</sequence>
<evidence type="ECO:0000313" key="2">
    <source>
        <dbReference type="Proteomes" id="UP000075920"/>
    </source>
</evidence>
<dbReference type="EnsemblMetazoa" id="AMIN014361-RA">
    <property type="protein sequence ID" value="AMIN014361-PA"/>
    <property type="gene ID" value="AMIN014361"/>
</dbReference>
<accession>A0A182WNT5</accession>
<organism evidence="1 2">
    <name type="scientific">Anopheles minimus</name>
    <dbReference type="NCBI Taxonomy" id="112268"/>
    <lineage>
        <taxon>Eukaryota</taxon>
        <taxon>Metazoa</taxon>
        <taxon>Ecdysozoa</taxon>
        <taxon>Arthropoda</taxon>
        <taxon>Hexapoda</taxon>
        <taxon>Insecta</taxon>
        <taxon>Pterygota</taxon>
        <taxon>Neoptera</taxon>
        <taxon>Endopterygota</taxon>
        <taxon>Diptera</taxon>
        <taxon>Nematocera</taxon>
        <taxon>Culicoidea</taxon>
        <taxon>Culicidae</taxon>
        <taxon>Anophelinae</taxon>
        <taxon>Anopheles</taxon>
    </lineage>
</organism>
<dbReference type="Proteomes" id="UP000075920">
    <property type="component" value="Unassembled WGS sequence"/>
</dbReference>
<reference evidence="2" key="1">
    <citation type="submission" date="2013-03" db="EMBL/GenBank/DDBJ databases">
        <title>The Genome Sequence of Anopheles minimus MINIMUS1.</title>
        <authorList>
            <consortium name="The Broad Institute Genomics Platform"/>
            <person name="Neafsey D.E."/>
            <person name="Walton C."/>
            <person name="Walker B."/>
            <person name="Young S.K."/>
            <person name="Zeng Q."/>
            <person name="Gargeya S."/>
            <person name="Fitzgerald M."/>
            <person name="Haas B."/>
            <person name="Abouelleil A."/>
            <person name="Allen A.W."/>
            <person name="Alvarado L."/>
            <person name="Arachchi H.M."/>
            <person name="Berlin A.M."/>
            <person name="Chapman S.B."/>
            <person name="Gainer-Dewar J."/>
            <person name="Goldberg J."/>
            <person name="Griggs A."/>
            <person name="Gujja S."/>
            <person name="Hansen M."/>
            <person name="Howarth C."/>
            <person name="Imamovic A."/>
            <person name="Ireland A."/>
            <person name="Larimer J."/>
            <person name="McCowan C."/>
            <person name="Murphy C."/>
            <person name="Pearson M."/>
            <person name="Poon T.W."/>
            <person name="Priest M."/>
            <person name="Roberts A."/>
            <person name="Saif S."/>
            <person name="Shea T."/>
            <person name="Sisk P."/>
            <person name="Sykes S."/>
            <person name="Wortman J."/>
            <person name="Nusbaum C."/>
            <person name="Birren B."/>
        </authorList>
    </citation>
    <scope>NUCLEOTIDE SEQUENCE [LARGE SCALE GENOMIC DNA]</scope>
    <source>
        <strain evidence="2">MINIMUS1</strain>
    </source>
</reference>
<proteinExistence type="predicted"/>
<name>A0A182WNT5_9DIPT</name>